<protein>
    <submittedName>
        <fullName evidence="6">AAE7 protein</fullName>
    </submittedName>
</protein>
<keyword evidence="4" id="KW-0443">Lipid metabolism</keyword>
<keyword evidence="7" id="KW-1185">Reference proteome</keyword>
<reference evidence="6" key="1">
    <citation type="submission" date="2021-02" db="EMBL/GenBank/DDBJ databases">
        <authorList>
            <person name="Dougan E. K."/>
            <person name="Rhodes N."/>
            <person name="Thang M."/>
            <person name="Chan C."/>
        </authorList>
    </citation>
    <scope>NUCLEOTIDE SEQUENCE</scope>
</reference>
<dbReference type="Pfam" id="PF00501">
    <property type="entry name" value="AMP-binding"/>
    <property type="match status" value="1"/>
</dbReference>
<dbReference type="InterPro" id="IPR000873">
    <property type="entry name" value="AMP-dep_synth/lig_dom"/>
</dbReference>
<dbReference type="Proteomes" id="UP000601435">
    <property type="component" value="Unassembled WGS sequence"/>
</dbReference>
<dbReference type="OrthoDB" id="10253115at2759"/>
<evidence type="ECO:0000256" key="1">
    <source>
        <dbReference type="ARBA" id="ARBA00006432"/>
    </source>
</evidence>
<comment type="similarity">
    <text evidence="1">Belongs to the ATP-dependent AMP-binding enzyme family.</text>
</comment>
<evidence type="ECO:0000256" key="4">
    <source>
        <dbReference type="ARBA" id="ARBA00023098"/>
    </source>
</evidence>
<gene>
    <name evidence="6" type="primary">AAE7</name>
    <name evidence="6" type="ORF">SNEC2469_LOCUS17009</name>
</gene>
<dbReference type="InterPro" id="IPR042099">
    <property type="entry name" value="ANL_N_sf"/>
</dbReference>
<dbReference type="SUPFAM" id="SSF56801">
    <property type="entry name" value="Acetyl-CoA synthetase-like"/>
    <property type="match status" value="1"/>
</dbReference>
<dbReference type="EMBL" id="CAJNJA010027903">
    <property type="protein sequence ID" value="CAE7588480.1"/>
    <property type="molecule type" value="Genomic_DNA"/>
</dbReference>
<evidence type="ECO:0000313" key="6">
    <source>
        <dbReference type="EMBL" id="CAE7588480.1"/>
    </source>
</evidence>
<dbReference type="PANTHER" id="PTHR43859">
    <property type="entry name" value="ACYL-ACTIVATING ENZYME"/>
    <property type="match status" value="1"/>
</dbReference>
<name>A0A812USY5_9DINO</name>
<dbReference type="GO" id="GO:0016874">
    <property type="term" value="F:ligase activity"/>
    <property type="evidence" value="ECO:0007669"/>
    <property type="project" value="UniProtKB-KW"/>
</dbReference>
<feature type="domain" description="AMP-dependent synthetase/ligase" evidence="5">
    <location>
        <begin position="68"/>
        <end position="302"/>
    </location>
</feature>
<evidence type="ECO:0000256" key="2">
    <source>
        <dbReference type="ARBA" id="ARBA00022598"/>
    </source>
</evidence>
<dbReference type="PANTHER" id="PTHR43859:SF4">
    <property type="entry name" value="BUTANOATE--COA LIGASE AAE1-RELATED"/>
    <property type="match status" value="1"/>
</dbReference>
<accession>A0A812USY5</accession>
<evidence type="ECO:0000313" key="7">
    <source>
        <dbReference type="Proteomes" id="UP000601435"/>
    </source>
</evidence>
<keyword evidence="2" id="KW-0436">Ligase</keyword>
<dbReference type="Gene3D" id="3.40.50.12780">
    <property type="entry name" value="N-terminal domain of ligase-like"/>
    <property type="match status" value="1"/>
</dbReference>
<sequence length="421" mass="46638">EWFTYAESSLPTGYRLIVDREYSKLVSGVLASFPENKRPFVIDVDDPMCPEKDRGPLIGSMNYEQLLSEGDPMAAWEAPPDEWDTLSLCYTSGTTADPKGVLLHHRGAYLKSVHLIVKWPLHRHCVYLWTVPIFHLNGWFFPYAVAAVAGVNVCLRKVVADDIFAAVKEHKVTHICGAPIVMSTMLQYSGARTWSHELKFMTSAAAPPAPVLARMADYGIEVSHVYGLTEGYGTGVMCEWKEEWNSKSMEEKAGFLARQGVRCLELEYLDVIDPETRKSVPRDGQTIGEIVMSGNTIMKGYFKNPEATAKEFKGGVFNTGDLGVVYPDGYIQLKDRSKDLDSAVVMRVRRGLHGLLMLQMRRLNRGLQGPCGVFQAFACFRRMIAATSADYQIAGFGHADRATGVQGCRGVRACCGILGST</sequence>
<dbReference type="AlphaFoldDB" id="A0A812USY5"/>
<proteinExistence type="inferred from homology"/>
<evidence type="ECO:0000256" key="3">
    <source>
        <dbReference type="ARBA" id="ARBA00022832"/>
    </source>
</evidence>
<comment type="caution">
    <text evidence="6">The sequence shown here is derived from an EMBL/GenBank/DDBJ whole genome shotgun (WGS) entry which is preliminary data.</text>
</comment>
<dbReference type="GO" id="GO:0006631">
    <property type="term" value="P:fatty acid metabolic process"/>
    <property type="evidence" value="ECO:0007669"/>
    <property type="project" value="UniProtKB-KW"/>
</dbReference>
<feature type="non-terminal residue" evidence="6">
    <location>
        <position position="1"/>
    </location>
</feature>
<evidence type="ECO:0000259" key="5">
    <source>
        <dbReference type="Pfam" id="PF00501"/>
    </source>
</evidence>
<keyword evidence="3" id="KW-0276">Fatty acid metabolism</keyword>
<organism evidence="6 7">
    <name type="scientific">Symbiodinium necroappetens</name>
    <dbReference type="NCBI Taxonomy" id="1628268"/>
    <lineage>
        <taxon>Eukaryota</taxon>
        <taxon>Sar</taxon>
        <taxon>Alveolata</taxon>
        <taxon>Dinophyceae</taxon>
        <taxon>Suessiales</taxon>
        <taxon>Symbiodiniaceae</taxon>
        <taxon>Symbiodinium</taxon>
    </lineage>
</organism>